<dbReference type="SUPFAM" id="SSF161098">
    <property type="entry name" value="MetI-like"/>
    <property type="match status" value="2"/>
</dbReference>
<feature type="transmembrane region" description="Helical" evidence="8">
    <location>
        <begin position="155"/>
        <end position="173"/>
    </location>
</feature>
<dbReference type="EMBL" id="QXDF01000001">
    <property type="protein sequence ID" value="RIA55631.1"/>
    <property type="molecule type" value="Genomic_DNA"/>
</dbReference>
<dbReference type="AlphaFoldDB" id="A0A397QBM9"/>
<dbReference type="InterPro" id="IPR000515">
    <property type="entry name" value="MetI-like"/>
</dbReference>
<feature type="transmembrane region" description="Helical" evidence="8">
    <location>
        <begin position="419"/>
        <end position="437"/>
    </location>
</feature>
<dbReference type="FunFam" id="1.10.3720.10:FF:000088">
    <property type="entry name" value="Iron(III) ABC transporter, permease protein"/>
    <property type="match status" value="1"/>
</dbReference>
<evidence type="ECO:0000256" key="8">
    <source>
        <dbReference type="RuleBase" id="RU363032"/>
    </source>
</evidence>
<feature type="transmembrane region" description="Helical" evidence="8">
    <location>
        <begin position="27"/>
        <end position="51"/>
    </location>
</feature>
<feature type="transmembrane region" description="Helical" evidence="8">
    <location>
        <begin position="255"/>
        <end position="273"/>
    </location>
</feature>
<evidence type="ECO:0000256" key="3">
    <source>
        <dbReference type="ARBA" id="ARBA00022475"/>
    </source>
</evidence>
<keyword evidence="4" id="KW-0997">Cell inner membrane</keyword>
<keyword evidence="2 8" id="KW-0813">Transport</keyword>
<evidence type="ECO:0000259" key="9">
    <source>
        <dbReference type="PROSITE" id="PS50928"/>
    </source>
</evidence>
<protein>
    <submittedName>
        <fullName evidence="10">Iron(III) transport system permease protein</fullName>
    </submittedName>
</protein>
<feature type="transmembrane region" description="Helical" evidence="8">
    <location>
        <begin position="71"/>
        <end position="93"/>
    </location>
</feature>
<dbReference type="GO" id="GO:0005886">
    <property type="term" value="C:plasma membrane"/>
    <property type="evidence" value="ECO:0007669"/>
    <property type="project" value="UniProtKB-SubCell"/>
</dbReference>
<evidence type="ECO:0000313" key="11">
    <source>
        <dbReference type="Proteomes" id="UP000266273"/>
    </source>
</evidence>
<comment type="similarity">
    <text evidence="8">Belongs to the binding-protein-dependent transport system permease family.</text>
</comment>
<gene>
    <name evidence="10" type="ORF">BXY53_0701</name>
</gene>
<proteinExistence type="inferred from homology"/>
<organism evidence="10 11">
    <name type="scientific">Dichotomicrobium thermohalophilum</name>
    <dbReference type="NCBI Taxonomy" id="933063"/>
    <lineage>
        <taxon>Bacteria</taxon>
        <taxon>Pseudomonadati</taxon>
        <taxon>Pseudomonadota</taxon>
        <taxon>Alphaproteobacteria</taxon>
        <taxon>Hyphomicrobiales</taxon>
        <taxon>Hyphomicrobiaceae</taxon>
        <taxon>Dichotomicrobium</taxon>
    </lineage>
</organism>
<dbReference type="PROSITE" id="PS50928">
    <property type="entry name" value="ABC_TM1"/>
    <property type="match status" value="2"/>
</dbReference>
<feature type="transmembrane region" description="Helical" evidence="8">
    <location>
        <begin position="380"/>
        <end position="407"/>
    </location>
</feature>
<dbReference type="InterPro" id="IPR035906">
    <property type="entry name" value="MetI-like_sf"/>
</dbReference>
<feature type="transmembrane region" description="Helical" evidence="8">
    <location>
        <begin position="347"/>
        <end position="368"/>
    </location>
</feature>
<keyword evidence="6 8" id="KW-1133">Transmembrane helix</keyword>
<dbReference type="PANTHER" id="PTHR43357:SF3">
    <property type="entry name" value="FE(3+)-TRANSPORT SYSTEM PERMEASE PROTEIN FBPB 2"/>
    <property type="match status" value="1"/>
</dbReference>
<dbReference type="Pfam" id="PF00528">
    <property type="entry name" value="BPD_transp_1"/>
    <property type="match status" value="1"/>
</dbReference>
<dbReference type="RefSeq" id="WP_119060510.1">
    <property type="nucleotide sequence ID" value="NZ_QXDF01000001.1"/>
</dbReference>
<feature type="domain" description="ABC transmembrane type-1" evidence="9">
    <location>
        <begin position="345"/>
        <end position="551"/>
    </location>
</feature>
<dbReference type="GO" id="GO:0055085">
    <property type="term" value="P:transmembrane transport"/>
    <property type="evidence" value="ECO:0007669"/>
    <property type="project" value="InterPro"/>
</dbReference>
<evidence type="ECO:0000256" key="7">
    <source>
        <dbReference type="ARBA" id="ARBA00023136"/>
    </source>
</evidence>
<reference evidence="10 11" key="1">
    <citation type="submission" date="2018-08" db="EMBL/GenBank/DDBJ databases">
        <title>Genomic Encyclopedia of Archaeal and Bacterial Type Strains, Phase II (KMG-II): from individual species to whole genera.</title>
        <authorList>
            <person name="Goeker M."/>
        </authorList>
    </citation>
    <scope>NUCLEOTIDE SEQUENCE [LARGE SCALE GENOMIC DNA]</scope>
    <source>
        <strain evidence="10 11">DSM 5002</strain>
    </source>
</reference>
<evidence type="ECO:0000256" key="2">
    <source>
        <dbReference type="ARBA" id="ARBA00022448"/>
    </source>
</evidence>
<keyword evidence="11" id="KW-1185">Reference proteome</keyword>
<comment type="subcellular location">
    <subcellularLocation>
        <location evidence="1">Cell inner membrane</location>
        <topology evidence="1">Multi-pass membrane protein</topology>
    </subcellularLocation>
    <subcellularLocation>
        <location evidence="8">Cell membrane</location>
        <topology evidence="8">Multi-pass membrane protein</topology>
    </subcellularLocation>
</comment>
<feature type="transmembrane region" description="Helical" evidence="8">
    <location>
        <begin position="105"/>
        <end position="123"/>
    </location>
</feature>
<feature type="transmembrane region" description="Helical" evidence="8">
    <location>
        <begin position="533"/>
        <end position="555"/>
    </location>
</feature>
<evidence type="ECO:0000256" key="4">
    <source>
        <dbReference type="ARBA" id="ARBA00022519"/>
    </source>
</evidence>
<feature type="transmembrane region" description="Helical" evidence="8">
    <location>
        <begin position="476"/>
        <end position="497"/>
    </location>
</feature>
<dbReference type="Gene3D" id="1.10.3720.10">
    <property type="entry name" value="MetI-like"/>
    <property type="match status" value="2"/>
</dbReference>
<keyword evidence="5 8" id="KW-0812">Transmembrane</keyword>
<keyword evidence="3" id="KW-1003">Cell membrane</keyword>
<accession>A0A397QBM9</accession>
<evidence type="ECO:0000256" key="5">
    <source>
        <dbReference type="ARBA" id="ARBA00022692"/>
    </source>
</evidence>
<sequence>MAVNSYPTRVSNIRDGRLFSGVGAWQGAALVAALIVVLPILSILVIALTPTGDVWHHLFTNVLPSALRQTGLLMLGVGLLTATMGTLTAWLVTMYRFPGRNLLDWLLVLPLAIPTYVAAYTYVELMDYAGPLQGAVRWLLDVQSVRDYWFPEMRSMEGAIFVIAMVLYPYVYLTARATFLQQSVCVLEVARTLGRSGVGTFWQVGLPMARPAVVIGVALALMECLNDIGAVQYLGVQTLTATIYATWLERSNLGAAAQISLVMILIVMFLLWAERAARRQRYFHHTTGKYRALPEARLSGWKGLAATVACALPVLFGFGLPMVALVQDTLIHLDQTMTPAFWDAAQHSLMLAVGAAALSVTLVVLIMFGMRLAPNRSLTVAARLAGVGYAMPGTVIAIGLLIPLAAFDNSVDAFMRDSFGISTGLILTGSLAALVLAHTVRFLAVALGAVESGFHTISPNIDAAARALGAKPARMLMSVHLGMLRPAIGAAALLVFVDSMKELPATLLLRPFNFDTLSTHVYTYASLAMFSEAAPAALMIVLIGLLPVLFLHRAITGGRPGHRRTVEAEAGAPAMEGAAPVTVTPKPGE</sequence>
<evidence type="ECO:0000256" key="1">
    <source>
        <dbReference type="ARBA" id="ARBA00004429"/>
    </source>
</evidence>
<name>A0A397QBM9_9HYPH</name>
<comment type="caution">
    <text evidence="10">The sequence shown here is derived from an EMBL/GenBank/DDBJ whole genome shotgun (WGS) entry which is preliminary data.</text>
</comment>
<dbReference type="OrthoDB" id="9790211at2"/>
<evidence type="ECO:0000313" key="10">
    <source>
        <dbReference type="EMBL" id="RIA55631.1"/>
    </source>
</evidence>
<evidence type="ECO:0000256" key="6">
    <source>
        <dbReference type="ARBA" id="ARBA00022989"/>
    </source>
</evidence>
<keyword evidence="7 8" id="KW-0472">Membrane</keyword>
<dbReference type="CDD" id="cd06261">
    <property type="entry name" value="TM_PBP2"/>
    <property type="match status" value="2"/>
</dbReference>
<feature type="transmembrane region" description="Helical" evidence="8">
    <location>
        <begin position="304"/>
        <end position="327"/>
    </location>
</feature>
<dbReference type="PANTHER" id="PTHR43357">
    <property type="entry name" value="INNER MEMBRANE ABC TRANSPORTER PERMEASE PROTEIN YDCV"/>
    <property type="match status" value="1"/>
</dbReference>
<dbReference type="Proteomes" id="UP000266273">
    <property type="component" value="Unassembled WGS sequence"/>
</dbReference>
<feature type="domain" description="ABC transmembrane type-1" evidence="9">
    <location>
        <begin position="67"/>
        <end position="272"/>
    </location>
</feature>